<feature type="transmembrane region" description="Helical" evidence="1">
    <location>
        <begin position="61"/>
        <end position="80"/>
    </location>
</feature>
<name>A0A239YCD6_9FIRM</name>
<feature type="transmembrane region" description="Helical" evidence="1">
    <location>
        <begin position="111"/>
        <end position="129"/>
    </location>
</feature>
<protein>
    <submittedName>
        <fullName evidence="2">Uncharacterized protein</fullName>
    </submittedName>
</protein>
<dbReference type="KEGG" id="vrm:44547418_00195"/>
<evidence type="ECO:0000313" key="2">
    <source>
        <dbReference type="EMBL" id="SNV55838.1"/>
    </source>
</evidence>
<keyword evidence="3" id="KW-1185">Reference proteome</keyword>
<dbReference type="AlphaFoldDB" id="A0A239YCD6"/>
<keyword evidence="1" id="KW-1133">Transmembrane helix</keyword>
<keyword evidence="1" id="KW-0812">Transmembrane</keyword>
<gene>
    <name evidence="2" type="ORF">SAMEA44547418_00195</name>
</gene>
<evidence type="ECO:0000313" key="3">
    <source>
        <dbReference type="Proteomes" id="UP000214973"/>
    </source>
</evidence>
<sequence length="138" mass="15663">MKKYVFILSLVYLLSILALTVYTDQFNGLSVLGILVAQIFISIILLFLFRNQAKQHLRTLAGLNVAFFAVYSILQNFFILTGSRLETILANSNFINSNNVTVQANNPIEDTITGIVIFVILHWFVTYRLSRAKKDETV</sequence>
<evidence type="ECO:0000256" key="1">
    <source>
        <dbReference type="SAM" id="Phobius"/>
    </source>
</evidence>
<accession>A0A239YCD6</accession>
<keyword evidence="1" id="KW-0472">Membrane</keyword>
<dbReference type="Proteomes" id="UP000214973">
    <property type="component" value="Chromosome 1"/>
</dbReference>
<feature type="transmembrane region" description="Helical" evidence="1">
    <location>
        <begin position="28"/>
        <end position="49"/>
    </location>
</feature>
<dbReference type="EMBL" id="LT906470">
    <property type="protein sequence ID" value="SNV55838.1"/>
    <property type="molecule type" value="Genomic_DNA"/>
</dbReference>
<proteinExistence type="predicted"/>
<dbReference type="RefSeq" id="WP_095064938.1">
    <property type="nucleotide sequence ID" value="NZ_LT906470.1"/>
</dbReference>
<organism evidence="2 3">
    <name type="scientific">Veillonella rodentium</name>
    <dbReference type="NCBI Taxonomy" id="248315"/>
    <lineage>
        <taxon>Bacteria</taxon>
        <taxon>Bacillati</taxon>
        <taxon>Bacillota</taxon>
        <taxon>Negativicutes</taxon>
        <taxon>Veillonellales</taxon>
        <taxon>Veillonellaceae</taxon>
        <taxon>Veillonella</taxon>
    </lineage>
</organism>
<reference evidence="2 3" key="1">
    <citation type="submission" date="2017-06" db="EMBL/GenBank/DDBJ databases">
        <authorList>
            <consortium name="Pathogen Informatics"/>
        </authorList>
    </citation>
    <scope>NUCLEOTIDE SEQUENCE [LARGE SCALE GENOMIC DNA]</scope>
    <source>
        <strain evidence="2 3">NCTC12018</strain>
    </source>
</reference>